<dbReference type="PROSITE" id="PS50146">
    <property type="entry name" value="DAGK"/>
    <property type="match status" value="1"/>
</dbReference>
<keyword evidence="3" id="KW-1185">Reference proteome</keyword>
<dbReference type="Proteomes" id="UP000242469">
    <property type="component" value="Unassembled WGS sequence"/>
</dbReference>
<dbReference type="OrthoDB" id="142078at2"/>
<evidence type="ECO:0000313" key="3">
    <source>
        <dbReference type="Proteomes" id="UP000242469"/>
    </source>
</evidence>
<protein>
    <submittedName>
        <fullName evidence="2">Diacylglycerol kinase family enzyme</fullName>
    </submittedName>
</protein>
<dbReference type="STRING" id="1122198.SAMN02745729_11318"/>
<name>A0A1H4FW57_9GAMM</name>
<dbReference type="EMBL" id="FNRJ01000013">
    <property type="protein sequence ID" value="SEB01555.1"/>
    <property type="molecule type" value="Genomic_DNA"/>
</dbReference>
<dbReference type="RefSeq" id="WP_091827267.1">
    <property type="nucleotide sequence ID" value="NZ_FNRJ01000013.1"/>
</dbReference>
<gene>
    <name evidence="2" type="ORF">SAMN02745729_11318</name>
</gene>
<feature type="domain" description="DAGKc" evidence="1">
    <location>
        <begin position="4"/>
        <end position="136"/>
    </location>
</feature>
<dbReference type="GO" id="GO:0016301">
    <property type="term" value="F:kinase activity"/>
    <property type="evidence" value="ECO:0007669"/>
    <property type="project" value="UniProtKB-KW"/>
</dbReference>
<evidence type="ECO:0000259" key="1">
    <source>
        <dbReference type="PROSITE" id="PS50146"/>
    </source>
</evidence>
<dbReference type="InterPro" id="IPR001206">
    <property type="entry name" value="Diacylglycerol_kinase_cat_dom"/>
</dbReference>
<sequence>MSGDARRQFRICINTRAGDQADADLEQLIRRRIPENCLQSLQRLRPKTALLPQLQQQVRGCIETGAILVVAGGDGTLNAAVSALAGSDVTLGVIPCGTFNFFARDRNIPVDTEAALDVLLHGREQHCPLSFINDIPFCVSASIGVYPRIIAAREQVSAVTGRNRLVSLLSGIWVFLTRARGRRLSLEHDGKQHVETAPMLLASVSPTQLESFDLPEVEALKYGKMLVFVMRSDSPLALCRYLWASLRGELKRLEELDCFLTECLRVSTRRRRLTVAVDGELHRCRSPLVLETRHDAYRCLVPTGGR</sequence>
<accession>A0A1H4FW57</accession>
<dbReference type="Gene3D" id="3.40.50.10330">
    <property type="entry name" value="Probable inorganic polyphosphate/atp-NAD kinase, domain 1"/>
    <property type="match status" value="1"/>
</dbReference>
<keyword evidence="2" id="KW-0808">Transferase</keyword>
<dbReference type="Pfam" id="PF00781">
    <property type="entry name" value="DAGK_cat"/>
    <property type="match status" value="1"/>
</dbReference>
<dbReference type="SUPFAM" id="SSF111331">
    <property type="entry name" value="NAD kinase/diacylglycerol kinase-like"/>
    <property type="match status" value="1"/>
</dbReference>
<dbReference type="InterPro" id="IPR017438">
    <property type="entry name" value="ATP-NAD_kinase_N"/>
</dbReference>
<reference evidence="3" key="1">
    <citation type="submission" date="2016-10" db="EMBL/GenBank/DDBJ databases">
        <authorList>
            <person name="Varghese N."/>
            <person name="Submissions S."/>
        </authorList>
    </citation>
    <scope>NUCLEOTIDE SEQUENCE [LARGE SCALE GENOMIC DNA]</scope>
    <source>
        <strain evidence="3">DSM 11526</strain>
    </source>
</reference>
<keyword evidence="2" id="KW-0418">Kinase</keyword>
<dbReference type="Gene3D" id="2.60.200.40">
    <property type="match status" value="1"/>
</dbReference>
<organism evidence="2 3">
    <name type="scientific">Marinobacterium iners DSM 11526</name>
    <dbReference type="NCBI Taxonomy" id="1122198"/>
    <lineage>
        <taxon>Bacteria</taxon>
        <taxon>Pseudomonadati</taxon>
        <taxon>Pseudomonadota</taxon>
        <taxon>Gammaproteobacteria</taxon>
        <taxon>Oceanospirillales</taxon>
        <taxon>Oceanospirillaceae</taxon>
        <taxon>Marinobacterium</taxon>
    </lineage>
</organism>
<dbReference type="AlphaFoldDB" id="A0A1H4FW57"/>
<evidence type="ECO:0000313" key="2">
    <source>
        <dbReference type="EMBL" id="SEB01555.1"/>
    </source>
</evidence>
<proteinExistence type="predicted"/>
<dbReference type="InterPro" id="IPR016064">
    <property type="entry name" value="NAD/diacylglycerol_kinase_sf"/>
</dbReference>